<feature type="transmembrane region" description="Helical" evidence="8">
    <location>
        <begin position="558"/>
        <end position="579"/>
    </location>
</feature>
<evidence type="ECO:0000256" key="2">
    <source>
        <dbReference type="ARBA" id="ARBA00022448"/>
    </source>
</evidence>
<dbReference type="CDD" id="cd06261">
    <property type="entry name" value="TM_PBP2"/>
    <property type="match status" value="2"/>
</dbReference>
<feature type="transmembrane region" description="Helical" evidence="8">
    <location>
        <begin position="123"/>
        <end position="143"/>
    </location>
</feature>
<dbReference type="PANTHER" id="PTHR43357:SF4">
    <property type="entry name" value="INNER MEMBRANE ABC TRANSPORTER PERMEASE PROTEIN YDCV"/>
    <property type="match status" value="1"/>
</dbReference>
<keyword evidence="2 8" id="KW-0813">Transport</keyword>
<feature type="transmembrane region" description="Helical" evidence="8">
    <location>
        <begin position="34"/>
        <end position="65"/>
    </location>
</feature>
<comment type="subcellular location">
    <subcellularLocation>
        <location evidence="1">Cell inner membrane</location>
        <topology evidence="1">Multi-pass membrane protein</topology>
    </subcellularLocation>
    <subcellularLocation>
        <location evidence="8">Cell membrane</location>
        <topology evidence="8">Multi-pass membrane protein</topology>
    </subcellularLocation>
</comment>
<feature type="transmembrane region" description="Helical" evidence="8">
    <location>
        <begin position="262"/>
        <end position="283"/>
    </location>
</feature>
<feature type="transmembrane region" description="Helical" evidence="8">
    <location>
        <begin position="214"/>
        <end position="242"/>
    </location>
</feature>
<gene>
    <name evidence="11" type="ORF">CCO02nite_07700</name>
</gene>
<evidence type="ECO:0000256" key="5">
    <source>
        <dbReference type="ARBA" id="ARBA00022692"/>
    </source>
</evidence>
<sequence length="595" mass="61874">MTLTTTRRAPTAPPEGTTVLAPGRRRAHGRGLRTLLWALAVAVPLAFLAVFFAWPVVVMLAKGFVVDGRLDLSGFADVFARPRTWRIVGLTLAQAGLATALSVLLGVPGAYVLHRRSFRGRAAVRALVTVPFVLPTVVVGVAFRSLLVEGGPLGFLHLDGTFAAIVAALVFFNYAVVVRGVGGLWERLDPRAEQAARALGASPWRAFRTVTLPALAPAIASSASLTFLFCATAFGTVLVLGGLQFGTIETEIWVQTTQFLDLRAAAVLSVVQLVVVAGVLTVAGRARTGRERALALGGERQGERPLTLRRTPGTAPGDGHALALGAAAVTAAVVVLLAVPLVNLVVRSLRVGDRWGLDHYAALSDEPAGVTVSVWTAALTSLRVAALATGIALVVGGLVALVLSRRPRRPAARRALSTMDAVVMLPLGVSAVTVGFGFLLSMHEPFGLHVDLRTSPLLVPIAQAVVAVPLVVRGVLPVLRAIDPRLREVAATLGAGEGRVLGTVDWPLVARPVGLAMGLAFAASLGEFGATSFLARPDAPTLPVVIFRLIGRPGPDSYGTALAASVVLAMLTAGVVAVCERLRSARGGLAVGGEW</sequence>
<evidence type="ECO:0000256" key="4">
    <source>
        <dbReference type="ARBA" id="ARBA00022519"/>
    </source>
</evidence>
<feature type="transmembrane region" description="Helical" evidence="8">
    <location>
        <begin position="155"/>
        <end position="177"/>
    </location>
</feature>
<evidence type="ECO:0000313" key="12">
    <source>
        <dbReference type="Proteomes" id="UP000321720"/>
    </source>
</evidence>
<evidence type="ECO:0000256" key="6">
    <source>
        <dbReference type="ARBA" id="ARBA00022989"/>
    </source>
</evidence>
<feature type="transmembrane region" description="Helical" evidence="8">
    <location>
        <begin position="460"/>
        <end position="479"/>
    </location>
</feature>
<evidence type="ECO:0000256" key="1">
    <source>
        <dbReference type="ARBA" id="ARBA00004429"/>
    </source>
</evidence>
<evidence type="ECO:0000256" key="8">
    <source>
        <dbReference type="RuleBase" id="RU363032"/>
    </source>
</evidence>
<keyword evidence="7 8" id="KW-0472">Membrane</keyword>
<feature type="domain" description="ABC transmembrane type-1" evidence="10">
    <location>
        <begin position="378"/>
        <end position="579"/>
    </location>
</feature>
<dbReference type="PANTHER" id="PTHR43357">
    <property type="entry name" value="INNER MEMBRANE ABC TRANSPORTER PERMEASE PROTEIN YDCV"/>
    <property type="match status" value="1"/>
</dbReference>
<keyword evidence="6 8" id="KW-1133">Transmembrane helix</keyword>
<reference evidence="11 12" key="1">
    <citation type="submission" date="2019-07" db="EMBL/GenBank/DDBJ databases">
        <title>Whole genome shotgun sequence of Cellulomonas composti NBRC 100758.</title>
        <authorList>
            <person name="Hosoyama A."/>
            <person name="Uohara A."/>
            <person name="Ohji S."/>
            <person name="Ichikawa N."/>
        </authorList>
    </citation>
    <scope>NUCLEOTIDE SEQUENCE [LARGE SCALE GENOMIC DNA]</scope>
    <source>
        <strain evidence="11 12">NBRC 100758</strain>
    </source>
</reference>
<feature type="domain" description="ABC transmembrane type-1" evidence="10">
    <location>
        <begin position="88"/>
        <end position="281"/>
    </location>
</feature>
<dbReference type="Pfam" id="PF00528">
    <property type="entry name" value="BPD_transp_1"/>
    <property type="match status" value="1"/>
</dbReference>
<feature type="transmembrane region" description="Helical" evidence="8">
    <location>
        <begin position="415"/>
        <end position="440"/>
    </location>
</feature>
<dbReference type="Gene3D" id="1.10.3720.10">
    <property type="entry name" value="MetI-like"/>
    <property type="match status" value="2"/>
</dbReference>
<feature type="transmembrane region" description="Helical" evidence="8">
    <location>
        <begin position="321"/>
        <end position="346"/>
    </location>
</feature>
<dbReference type="Proteomes" id="UP000321720">
    <property type="component" value="Unassembled WGS sequence"/>
</dbReference>
<accession>A0A511J7Y5</accession>
<feature type="transmembrane region" description="Helical" evidence="8">
    <location>
        <begin position="384"/>
        <end position="403"/>
    </location>
</feature>
<evidence type="ECO:0000256" key="7">
    <source>
        <dbReference type="ARBA" id="ARBA00023136"/>
    </source>
</evidence>
<evidence type="ECO:0000256" key="3">
    <source>
        <dbReference type="ARBA" id="ARBA00022475"/>
    </source>
</evidence>
<keyword evidence="4" id="KW-0997">Cell inner membrane</keyword>
<evidence type="ECO:0000259" key="10">
    <source>
        <dbReference type="PROSITE" id="PS50928"/>
    </source>
</evidence>
<organism evidence="11 12">
    <name type="scientific">Cellulomonas composti</name>
    <dbReference type="NCBI Taxonomy" id="266130"/>
    <lineage>
        <taxon>Bacteria</taxon>
        <taxon>Bacillati</taxon>
        <taxon>Actinomycetota</taxon>
        <taxon>Actinomycetes</taxon>
        <taxon>Micrococcales</taxon>
        <taxon>Cellulomonadaceae</taxon>
        <taxon>Cellulomonas</taxon>
    </lineage>
</organism>
<dbReference type="GO" id="GO:0055085">
    <property type="term" value="P:transmembrane transport"/>
    <property type="evidence" value="ECO:0007669"/>
    <property type="project" value="InterPro"/>
</dbReference>
<dbReference type="PROSITE" id="PS50928">
    <property type="entry name" value="ABC_TM1"/>
    <property type="match status" value="2"/>
</dbReference>
<dbReference type="InterPro" id="IPR000515">
    <property type="entry name" value="MetI-like"/>
</dbReference>
<dbReference type="SUPFAM" id="SSF161098">
    <property type="entry name" value="MetI-like"/>
    <property type="match status" value="2"/>
</dbReference>
<evidence type="ECO:0000256" key="9">
    <source>
        <dbReference type="SAM" id="MobiDB-lite"/>
    </source>
</evidence>
<keyword evidence="12" id="KW-1185">Reference proteome</keyword>
<proteinExistence type="inferred from homology"/>
<dbReference type="EMBL" id="BJWG01000002">
    <property type="protein sequence ID" value="GEL94112.1"/>
    <property type="molecule type" value="Genomic_DNA"/>
</dbReference>
<evidence type="ECO:0000313" key="11">
    <source>
        <dbReference type="EMBL" id="GEL94112.1"/>
    </source>
</evidence>
<dbReference type="OrthoDB" id="9804629at2"/>
<dbReference type="AlphaFoldDB" id="A0A511J7Y5"/>
<comment type="caution">
    <text evidence="11">The sequence shown here is derived from an EMBL/GenBank/DDBJ whole genome shotgun (WGS) entry which is preliminary data.</text>
</comment>
<keyword evidence="5 8" id="KW-0812">Transmembrane</keyword>
<feature type="transmembrane region" description="Helical" evidence="8">
    <location>
        <begin position="513"/>
        <end position="535"/>
    </location>
</feature>
<feature type="compositionally biased region" description="Low complexity" evidence="9">
    <location>
        <begin position="1"/>
        <end position="18"/>
    </location>
</feature>
<dbReference type="RefSeq" id="WP_146841713.1">
    <property type="nucleotide sequence ID" value="NZ_BJWG01000002.1"/>
</dbReference>
<feature type="region of interest" description="Disordered" evidence="9">
    <location>
        <begin position="1"/>
        <end position="22"/>
    </location>
</feature>
<dbReference type="GO" id="GO:0005886">
    <property type="term" value="C:plasma membrane"/>
    <property type="evidence" value="ECO:0007669"/>
    <property type="project" value="UniProtKB-SubCell"/>
</dbReference>
<keyword evidence="3" id="KW-1003">Cell membrane</keyword>
<dbReference type="InterPro" id="IPR035906">
    <property type="entry name" value="MetI-like_sf"/>
</dbReference>
<protein>
    <submittedName>
        <fullName evidence="11">ABC transporter permease</fullName>
    </submittedName>
</protein>
<name>A0A511J7Y5_9CELL</name>
<feature type="transmembrane region" description="Helical" evidence="8">
    <location>
        <begin position="85"/>
        <end position="111"/>
    </location>
</feature>
<comment type="similarity">
    <text evidence="8">Belongs to the binding-protein-dependent transport system permease family.</text>
</comment>